<dbReference type="PANTHER" id="PTHR24148">
    <property type="entry name" value="ANKYRIN REPEAT DOMAIN-CONTAINING PROTEIN 39 HOMOLOG-RELATED"/>
    <property type="match status" value="1"/>
</dbReference>
<dbReference type="InterPro" id="IPR052895">
    <property type="entry name" value="HetReg/Transcr_Mod"/>
</dbReference>
<evidence type="ECO:0000259" key="1">
    <source>
        <dbReference type="Pfam" id="PF06985"/>
    </source>
</evidence>
<name>A0A6A6FJ79_9PEZI</name>
<gene>
    <name evidence="2" type="ORF">CERZMDRAFT_39207</name>
</gene>
<organism evidence="2 3">
    <name type="scientific">Cercospora zeae-maydis SCOH1-5</name>
    <dbReference type="NCBI Taxonomy" id="717836"/>
    <lineage>
        <taxon>Eukaryota</taxon>
        <taxon>Fungi</taxon>
        <taxon>Dikarya</taxon>
        <taxon>Ascomycota</taxon>
        <taxon>Pezizomycotina</taxon>
        <taxon>Dothideomycetes</taxon>
        <taxon>Dothideomycetidae</taxon>
        <taxon>Mycosphaerellales</taxon>
        <taxon>Mycosphaerellaceae</taxon>
        <taxon>Cercospora</taxon>
    </lineage>
</organism>
<reference evidence="2" key="1">
    <citation type="journal article" date="2020" name="Stud. Mycol.">
        <title>101 Dothideomycetes genomes: a test case for predicting lifestyles and emergence of pathogens.</title>
        <authorList>
            <person name="Haridas S."/>
            <person name="Albert R."/>
            <person name="Binder M."/>
            <person name="Bloem J."/>
            <person name="Labutti K."/>
            <person name="Salamov A."/>
            <person name="Andreopoulos B."/>
            <person name="Baker S."/>
            <person name="Barry K."/>
            <person name="Bills G."/>
            <person name="Bluhm B."/>
            <person name="Cannon C."/>
            <person name="Castanera R."/>
            <person name="Culley D."/>
            <person name="Daum C."/>
            <person name="Ezra D."/>
            <person name="Gonzalez J."/>
            <person name="Henrissat B."/>
            <person name="Kuo A."/>
            <person name="Liang C."/>
            <person name="Lipzen A."/>
            <person name="Lutzoni F."/>
            <person name="Magnuson J."/>
            <person name="Mondo S."/>
            <person name="Nolan M."/>
            <person name="Ohm R."/>
            <person name="Pangilinan J."/>
            <person name="Park H.-J."/>
            <person name="Ramirez L."/>
            <person name="Alfaro M."/>
            <person name="Sun H."/>
            <person name="Tritt A."/>
            <person name="Yoshinaga Y."/>
            <person name="Zwiers L.-H."/>
            <person name="Turgeon B."/>
            <person name="Goodwin S."/>
            <person name="Spatafora J."/>
            <person name="Crous P."/>
            <person name="Grigoriev I."/>
        </authorList>
    </citation>
    <scope>NUCLEOTIDE SEQUENCE</scope>
    <source>
        <strain evidence="2">SCOH1-5</strain>
    </source>
</reference>
<proteinExistence type="predicted"/>
<evidence type="ECO:0000313" key="2">
    <source>
        <dbReference type="EMBL" id="KAF2213482.1"/>
    </source>
</evidence>
<dbReference type="Pfam" id="PF06985">
    <property type="entry name" value="HET"/>
    <property type="match status" value="1"/>
</dbReference>
<dbReference type="EMBL" id="ML992670">
    <property type="protein sequence ID" value="KAF2213482.1"/>
    <property type="molecule type" value="Genomic_DNA"/>
</dbReference>
<keyword evidence="3" id="KW-1185">Reference proteome</keyword>
<dbReference type="Proteomes" id="UP000799539">
    <property type="component" value="Unassembled WGS sequence"/>
</dbReference>
<accession>A0A6A6FJ79</accession>
<dbReference type="Pfam" id="PF26639">
    <property type="entry name" value="Het-6_barrel"/>
    <property type="match status" value="1"/>
</dbReference>
<dbReference type="AlphaFoldDB" id="A0A6A6FJ79"/>
<dbReference type="InterPro" id="IPR010730">
    <property type="entry name" value="HET"/>
</dbReference>
<dbReference type="OrthoDB" id="2157530at2759"/>
<protein>
    <recommendedName>
        <fullName evidence="1">Heterokaryon incompatibility domain-containing protein</fullName>
    </recommendedName>
</protein>
<sequence length="645" mass="73809">MGQTQECLASFKRTEKRESGSLVQYQYDPLPDQQSIRIMTLAPGRGDSPLIGTLEIVDVLAAGYYEPITYAWGALNFDREILISSVDDKSQTTIRLTRSLFEALKRLRLPKKRRRLWADQICVNQQDFPERSQQVQFMNTIFENASRVLVWLGVDDSVSARITFDFVHKLSQTFADPTLRAAFHTAHTKDLEKQSERPWKCFDDLTRLSWFTRGWVVQEIGTKAPATMFWGDEEIDWATLAQVCEDLNDYHHLRARFRLKTSDIRSFFRRFVEPDMTSHHANRVNFIYEIQRARSLRFTDERDRVFAWLGHFSAKMSGSEIAAFKAAYSEEVSLAQVYTEAATRALRGEAENTSGTGLIALAAVQHTSLSRQAVEREKMARLNLNATLPSWVPDWRINHAFLLSEPTNPHRAHGNSAPRLSFREGGLTLCIQGAEIDTIDLCSRPLSGSEFHVERLNASGRPAIQYIWQEICQKRCLSFEEKYINGQEALFACMQTLSNGCVQIASREKRSYREISRIRWLKEEALYLDKAFKEYPDLIAADVRLLAEQGKSESRVEHWSRSANAASNGRLFARTSRGYYVLGPRVMKSGDVICVLLGGKLPFCLRRCGDRYLLVGECYVHGVMDGEVMEMLKRDQLFAQDSELV</sequence>
<feature type="domain" description="Heterokaryon incompatibility" evidence="1">
    <location>
        <begin position="65"/>
        <end position="219"/>
    </location>
</feature>
<evidence type="ECO:0000313" key="3">
    <source>
        <dbReference type="Proteomes" id="UP000799539"/>
    </source>
</evidence>
<dbReference type="PANTHER" id="PTHR24148:SF64">
    <property type="entry name" value="HETEROKARYON INCOMPATIBILITY DOMAIN-CONTAINING PROTEIN"/>
    <property type="match status" value="1"/>
</dbReference>